<reference evidence="1 2" key="1">
    <citation type="submission" date="2022-08" db="EMBL/GenBank/DDBJ databases">
        <title>Myroides zhujiangensis sp. nov., a novel bacterium isolated from sediment in the Pearl River Estuary.</title>
        <authorList>
            <person name="Cui L."/>
        </authorList>
    </citation>
    <scope>NUCLEOTIDE SEQUENCE [LARGE SCALE GENOMIC DNA]</scope>
    <source>
        <strain evidence="1 2">SCSIO 72103</strain>
    </source>
</reference>
<gene>
    <name evidence="1" type="ORF">NPX36_03000</name>
</gene>
<name>A0ABY5NTW8_9FLAO</name>
<evidence type="ECO:0000313" key="2">
    <source>
        <dbReference type="Proteomes" id="UP001317001"/>
    </source>
</evidence>
<keyword evidence="2" id="KW-1185">Reference proteome</keyword>
<sequence length="194" mass="23543">MKNVVLFLLISFSVFSQEIHIESKMNETKFENALKNFEGYTYYSFDFVTAETSSLHIEIIEKEYVNGKLVKEISCFNSNKMPVDTSNERIPFTILAKSNSDINYRIQYQFYDFINLYRNHDLKREDRYAFKIFINEAQKFTFNQKYLFSAIVKPIKIDENTFRNCDFAKEMDKYDQWYEIFGIDRYFIYEIKFY</sequence>
<dbReference type="Proteomes" id="UP001317001">
    <property type="component" value="Chromosome"/>
</dbReference>
<proteinExistence type="predicted"/>
<evidence type="ECO:0000313" key="1">
    <source>
        <dbReference type="EMBL" id="UUV22027.1"/>
    </source>
</evidence>
<protein>
    <submittedName>
        <fullName evidence="1">Uncharacterized protein</fullName>
    </submittedName>
</protein>
<accession>A0ABY5NTW8</accession>
<dbReference type="EMBL" id="CP102382">
    <property type="protein sequence ID" value="UUV22027.1"/>
    <property type="molecule type" value="Genomic_DNA"/>
</dbReference>
<organism evidence="1 2">
    <name type="scientific">Paenimyroides aestuarii</name>
    <dbReference type="NCBI Taxonomy" id="2968490"/>
    <lineage>
        <taxon>Bacteria</taxon>
        <taxon>Pseudomonadati</taxon>
        <taxon>Bacteroidota</taxon>
        <taxon>Flavobacteriia</taxon>
        <taxon>Flavobacteriales</taxon>
        <taxon>Flavobacteriaceae</taxon>
        <taxon>Paenimyroides</taxon>
    </lineage>
</organism>
<dbReference type="RefSeq" id="WP_257499945.1">
    <property type="nucleotide sequence ID" value="NZ_CP102382.1"/>
</dbReference>